<gene>
    <name evidence="1" type="ORF">CEXT_474741</name>
</gene>
<accession>A0AAV4TBX9</accession>
<dbReference type="Proteomes" id="UP001054945">
    <property type="component" value="Unassembled WGS sequence"/>
</dbReference>
<sequence>MLQIPTGNRFNGTCTLILGSARWLFCAEEVSFFRERYFGSDFWRFVRHYGENEKETENRWEKGKRNLSLLQENGADWLFSRLIAR</sequence>
<keyword evidence="2" id="KW-1185">Reference proteome</keyword>
<evidence type="ECO:0000313" key="2">
    <source>
        <dbReference type="Proteomes" id="UP001054945"/>
    </source>
</evidence>
<name>A0AAV4TBX9_CAEEX</name>
<dbReference type="EMBL" id="BPLR01010846">
    <property type="protein sequence ID" value="GIY42407.1"/>
    <property type="molecule type" value="Genomic_DNA"/>
</dbReference>
<proteinExistence type="predicted"/>
<organism evidence="1 2">
    <name type="scientific">Caerostris extrusa</name>
    <name type="common">Bark spider</name>
    <name type="synonym">Caerostris bankana</name>
    <dbReference type="NCBI Taxonomy" id="172846"/>
    <lineage>
        <taxon>Eukaryota</taxon>
        <taxon>Metazoa</taxon>
        <taxon>Ecdysozoa</taxon>
        <taxon>Arthropoda</taxon>
        <taxon>Chelicerata</taxon>
        <taxon>Arachnida</taxon>
        <taxon>Araneae</taxon>
        <taxon>Araneomorphae</taxon>
        <taxon>Entelegynae</taxon>
        <taxon>Araneoidea</taxon>
        <taxon>Araneidae</taxon>
        <taxon>Caerostris</taxon>
    </lineage>
</organism>
<comment type="caution">
    <text evidence="1">The sequence shown here is derived from an EMBL/GenBank/DDBJ whole genome shotgun (WGS) entry which is preliminary data.</text>
</comment>
<evidence type="ECO:0000313" key="1">
    <source>
        <dbReference type="EMBL" id="GIY42407.1"/>
    </source>
</evidence>
<dbReference type="AlphaFoldDB" id="A0AAV4TBX9"/>
<reference evidence="1 2" key="1">
    <citation type="submission" date="2021-06" db="EMBL/GenBank/DDBJ databases">
        <title>Caerostris extrusa draft genome.</title>
        <authorList>
            <person name="Kono N."/>
            <person name="Arakawa K."/>
        </authorList>
    </citation>
    <scope>NUCLEOTIDE SEQUENCE [LARGE SCALE GENOMIC DNA]</scope>
</reference>
<protein>
    <submittedName>
        <fullName evidence="1">Uncharacterized protein</fullName>
    </submittedName>
</protein>